<evidence type="ECO:0000313" key="2">
    <source>
        <dbReference type="Proteomes" id="UP001057402"/>
    </source>
</evidence>
<organism evidence="1 2">
    <name type="scientific">Melastoma candidum</name>
    <dbReference type="NCBI Taxonomy" id="119954"/>
    <lineage>
        <taxon>Eukaryota</taxon>
        <taxon>Viridiplantae</taxon>
        <taxon>Streptophyta</taxon>
        <taxon>Embryophyta</taxon>
        <taxon>Tracheophyta</taxon>
        <taxon>Spermatophyta</taxon>
        <taxon>Magnoliopsida</taxon>
        <taxon>eudicotyledons</taxon>
        <taxon>Gunneridae</taxon>
        <taxon>Pentapetalae</taxon>
        <taxon>rosids</taxon>
        <taxon>malvids</taxon>
        <taxon>Myrtales</taxon>
        <taxon>Melastomataceae</taxon>
        <taxon>Melastomatoideae</taxon>
        <taxon>Melastomateae</taxon>
        <taxon>Melastoma</taxon>
    </lineage>
</organism>
<evidence type="ECO:0000313" key="1">
    <source>
        <dbReference type="EMBL" id="KAI4386973.1"/>
    </source>
</evidence>
<protein>
    <submittedName>
        <fullName evidence="1">Uncharacterized protein</fullName>
    </submittedName>
</protein>
<comment type="caution">
    <text evidence="1">The sequence shown here is derived from an EMBL/GenBank/DDBJ whole genome shotgun (WGS) entry which is preliminary data.</text>
</comment>
<reference evidence="2" key="1">
    <citation type="journal article" date="2023" name="Front. Plant Sci.">
        <title>Chromosomal-level genome assembly of Melastoma candidum provides insights into trichome evolution.</title>
        <authorList>
            <person name="Zhong Y."/>
            <person name="Wu W."/>
            <person name="Sun C."/>
            <person name="Zou P."/>
            <person name="Liu Y."/>
            <person name="Dai S."/>
            <person name="Zhou R."/>
        </authorList>
    </citation>
    <scope>NUCLEOTIDE SEQUENCE [LARGE SCALE GENOMIC DNA]</scope>
</reference>
<dbReference type="Proteomes" id="UP001057402">
    <property type="component" value="Chromosome 2"/>
</dbReference>
<gene>
    <name evidence="1" type="ORF">MLD38_004843</name>
</gene>
<name>A0ACB9SBX0_9MYRT</name>
<proteinExistence type="predicted"/>
<keyword evidence="2" id="KW-1185">Reference proteome</keyword>
<accession>A0ACB9SBX0</accession>
<sequence length="187" mass="21165">MTDPSRTNDQLLSFRTNTQTHLAESLVQLPAPESVTNMLEVTVKWQKEVFPDVEIDTSRTPYLYKCKMYDLTGVPPERKKIMVKGVLLKILREEGGRKSGLKVQEKTPASRDSDVKMAASSPINWGNPQPPLKKEKQLTGIYSLVAVLTHKGRSADSGHYVAWVKQYSGKWIEFDDGNPIPQRKRIL</sequence>
<dbReference type="EMBL" id="CM042881">
    <property type="protein sequence ID" value="KAI4386973.1"/>
    <property type="molecule type" value="Genomic_DNA"/>
</dbReference>